<dbReference type="EMBL" id="VTAW01000003">
    <property type="protein sequence ID" value="TYT63239.1"/>
    <property type="molecule type" value="Genomic_DNA"/>
</dbReference>
<name>A0A5D5AN20_9EURY</name>
<reference evidence="2 3" key="1">
    <citation type="submission" date="2019-08" db="EMBL/GenBank/DDBJ databases">
        <title>Archaea genome.</title>
        <authorList>
            <person name="Kajale S."/>
            <person name="Shouche Y."/>
            <person name="Deshpande N."/>
            <person name="Sharma A."/>
        </authorList>
    </citation>
    <scope>NUCLEOTIDE SEQUENCE [LARGE SCALE GENOMIC DNA]</scope>
    <source>
        <strain evidence="2 3">ESP3B_9</strain>
    </source>
</reference>
<keyword evidence="1" id="KW-1133">Transmembrane helix</keyword>
<keyword evidence="3" id="KW-1185">Reference proteome</keyword>
<protein>
    <submittedName>
        <fullName evidence="2">Uncharacterized protein</fullName>
    </submittedName>
</protein>
<sequence length="59" mass="6104">MLDKLGPVGIVGIVILLAGIGLVAYVNIYIAAGLALILAGMGLIVKSLITRMLQSFGMF</sequence>
<dbReference type="Proteomes" id="UP000324104">
    <property type="component" value="Unassembled WGS sequence"/>
</dbReference>
<keyword evidence="1" id="KW-0472">Membrane</keyword>
<proteinExistence type="predicted"/>
<feature type="transmembrane region" description="Helical" evidence="1">
    <location>
        <begin position="5"/>
        <end position="22"/>
    </location>
</feature>
<dbReference type="AlphaFoldDB" id="A0A5D5AN20"/>
<comment type="caution">
    <text evidence="2">The sequence shown here is derived from an EMBL/GenBank/DDBJ whole genome shotgun (WGS) entry which is preliminary data.</text>
</comment>
<accession>A0A5D5AN20</accession>
<evidence type="ECO:0000313" key="2">
    <source>
        <dbReference type="EMBL" id="TYT63239.1"/>
    </source>
</evidence>
<dbReference type="Pfam" id="PF24282">
    <property type="entry name" value="DUF7470"/>
    <property type="match status" value="1"/>
</dbReference>
<feature type="transmembrane region" description="Helical" evidence="1">
    <location>
        <begin position="28"/>
        <end position="49"/>
    </location>
</feature>
<keyword evidence="1" id="KW-0812">Transmembrane</keyword>
<evidence type="ECO:0000256" key="1">
    <source>
        <dbReference type="SAM" id="Phobius"/>
    </source>
</evidence>
<dbReference type="InterPro" id="IPR055893">
    <property type="entry name" value="DUF7470"/>
</dbReference>
<dbReference type="RefSeq" id="WP_149080215.1">
    <property type="nucleotide sequence ID" value="NZ_VTAW01000003.1"/>
</dbReference>
<organism evidence="2 3">
    <name type="scientific">Natrialba swarupiae</name>
    <dbReference type="NCBI Taxonomy" id="2448032"/>
    <lineage>
        <taxon>Archaea</taxon>
        <taxon>Methanobacteriati</taxon>
        <taxon>Methanobacteriota</taxon>
        <taxon>Stenosarchaea group</taxon>
        <taxon>Halobacteria</taxon>
        <taxon>Halobacteriales</taxon>
        <taxon>Natrialbaceae</taxon>
        <taxon>Natrialba</taxon>
    </lineage>
</organism>
<evidence type="ECO:0000313" key="3">
    <source>
        <dbReference type="Proteomes" id="UP000324104"/>
    </source>
</evidence>
<gene>
    <name evidence="2" type="ORF">FYC77_03965</name>
</gene>